<evidence type="ECO:0000259" key="6">
    <source>
        <dbReference type="Pfam" id="PF04884"/>
    </source>
</evidence>
<evidence type="ECO:0000259" key="7">
    <source>
        <dbReference type="Pfam" id="PF24160"/>
    </source>
</evidence>
<dbReference type="PANTHER" id="PTHR12770">
    <property type="entry name" value="RUS1 FAMILY PROTEIN C16ORF58"/>
    <property type="match status" value="1"/>
</dbReference>
<comment type="subcellular location">
    <subcellularLocation>
        <location evidence="1">Membrane</location>
    </subcellularLocation>
</comment>
<reference evidence="8 9" key="1">
    <citation type="submission" date="2024-05" db="EMBL/GenBank/DDBJ databases">
        <authorList>
            <person name="Wallberg A."/>
        </authorList>
    </citation>
    <scope>NUCLEOTIDE SEQUENCE [LARGE SCALE GENOMIC DNA]</scope>
</reference>
<dbReference type="InterPro" id="IPR006968">
    <property type="entry name" value="RUS_fam"/>
</dbReference>
<evidence type="ECO:0000313" key="8">
    <source>
        <dbReference type="EMBL" id="CAL4108309.1"/>
    </source>
</evidence>
<evidence type="ECO:0000256" key="5">
    <source>
        <dbReference type="ARBA" id="ARBA00023136"/>
    </source>
</evidence>
<protein>
    <submittedName>
        <fullName evidence="8">Uncharacterized protein</fullName>
    </submittedName>
</protein>
<keyword evidence="9" id="KW-1185">Reference proteome</keyword>
<evidence type="ECO:0000256" key="1">
    <source>
        <dbReference type="ARBA" id="ARBA00004370"/>
    </source>
</evidence>
<dbReference type="Pfam" id="PF24160">
    <property type="entry name" value="UVB_sens_C"/>
    <property type="match status" value="1"/>
</dbReference>
<evidence type="ECO:0000313" key="9">
    <source>
        <dbReference type="Proteomes" id="UP001497623"/>
    </source>
</evidence>
<gene>
    <name evidence="8" type="ORF">MNOR_LOCUS18815</name>
</gene>
<dbReference type="Proteomes" id="UP001497623">
    <property type="component" value="Unassembled WGS sequence"/>
</dbReference>
<feature type="domain" description="Root UVB sensitive protein C-terminal" evidence="7">
    <location>
        <begin position="131"/>
        <end position="298"/>
    </location>
</feature>
<dbReference type="InterPro" id="IPR055412">
    <property type="entry name" value="UVB_sens_C"/>
</dbReference>
<dbReference type="Pfam" id="PF04884">
    <property type="entry name" value="UVB_sens_prot"/>
    <property type="match status" value="1"/>
</dbReference>
<dbReference type="InterPro" id="IPR054549">
    <property type="entry name" value="UVB_sens_RUS_dom"/>
</dbReference>
<proteinExistence type="inferred from homology"/>
<evidence type="ECO:0000256" key="3">
    <source>
        <dbReference type="ARBA" id="ARBA00022692"/>
    </source>
</evidence>
<comment type="similarity">
    <text evidence="2">Belongs to the RUS1 family.</text>
</comment>
<comment type="caution">
    <text evidence="8">The sequence shown here is derived from an EMBL/GenBank/DDBJ whole genome shotgun (WGS) entry which is preliminary data.</text>
</comment>
<feature type="non-terminal residue" evidence="8">
    <location>
        <position position="306"/>
    </location>
</feature>
<name>A0AAV2QYX3_MEGNR</name>
<feature type="domain" description="Protein root UVB sensitive/RUS" evidence="6">
    <location>
        <begin position="14"/>
        <end position="128"/>
    </location>
</feature>
<keyword evidence="5" id="KW-0472">Membrane</keyword>
<keyword evidence="4" id="KW-1133">Transmembrane helix</keyword>
<dbReference type="EMBL" id="CAXKWB010013661">
    <property type="protein sequence ID" value="CAL4108309.1"/>
    <property type="molecule type" value="Genomic_DNA"/>
</dbReference>
<organism evidence="8 9">
    <name type="scientific">Meganyctiphanes norvegica</name>
    <name type="common">Northern krill</name>
    <name type="synonym">Thysanopoda norvegica</name>
    <dbReference type="NCBI Taxonomy" id="48144"/>
    <lineage>
        <taxon>Eukaryota</taxon>
        <taxon>Metazoa</taxon>
        <taxon>Ecdysozoa</taxon>
        <taxon>Arthropoda</taxon>
        <taxon>Crustacea</taxon>
        <taxon>Multicrustacea</taxon>
        <taxon>Malacostraca</taxon>
        <taxon>Eumalacostraca</taxon>
        <taxon>Eucarida</taxon>
        <taxon>Euphausiacea</taxon>
        <taxon>Euphausiidae</taxon>
        <taxon>Meganyctiphanes</taxon>
    </lineage>
</organism>
<dbReference type="PANTHER" id="PTHR12770:SF31">
    <property type="entry name" value="RUS FAMILY MEMBER 1"/>
    <property type="match status" value="1"/>
</dbReference>
<dbReference type="GO" id="GO:0016020">
    <property type="term" value="C:membrane"/>
    <property type="evidence" value="ECO:0007669"/>
    <property type="project" value="UniProtKB-SubCell"/>
</dbReference>
<keyword evidence="3" id="KW-0812">Transmembrane</keyword>
<dbReference type="AlphaFoldDB" id="A0AAV2QYX3"/>
<evidence type="ECO:0000256" key="2">
    <source>
        <dbReference type="ARBA" id="ARBA00007558"/>
    </source>
</evidence>
<accession>A0AAV2QYX3</accession>
<evidence type="ECO:0000256" key="4">
    <source>
        <dbReference type="ARBA" id="ARBA00022989"/>
    </source>
</evidence>
<sequence length="306" mass="34694">MLLIRISGLQAYPFKLVICKFKHVLVSIVDMTKFGAKFPFCYYQAQRDNMADVSAKDGSQETLVNLAALLTSLTVLPLITISLKLTWATFLLCVFLHLLCNYHAVRSVQMETLNRPRFLSCLHSWVTSNTVPTVKEGNMSEPLLTGPAFIPVHFVGDFKIHLGCSLNESLKQISSNGRSVDQVFSTVSEVFHYDNYMLLSDINGKQIWILYKDDISPLQELEAFFMAYVLVLNVNHINKNSSIPESIIAPGVQSNASEIQLLTCIRSHSIKMFPDLLRALNEKGWNINKHNLAADEWRFLDNHRED</sequence>